<keyword evidence="1" id="KW-0812">Transmembrane</keyword>
<dbReference type="Proteomes" id="UP000535182">
    <property type="component" value="Unassembled WGS sequence"/>
</dbReference>
<feature type="transmembrane region" description="Helical" evidence="1">
    <location>
        <begin position="102"/>
        <end position="119"/>
    </location>
</feature>
<comment type="caution">
    <text evidence="2">The sequence shown here is derived from an EMBL/GenBank/DDBJ whole genome shotgun (WGS) entry which is preliminary data.</text>
</comment>
<evidence type="ECO:0000313" key="2">
    <source>
        <dbReference type="EMBL" id="MBB5326863.1"/>
    </source>
</evidence>
<feature type="transmembrane region" description="Helical" evidence="1">
    <location>
        <begin position="368"/>
        <end position="392"/>
    </location>
</feature>
<feature type="transmembrane region" description="Helical" evidence="1">
    <location>
        <begin position="76"/>
        <end position="96"/>
    </location>
</feature>
<keyword evidence="3" id="KW-1185">Reference proteome</keyword>
<dbReference type="RefSeq" id="WP_183973084.1">
    <property type="nucleotide sequence ID" value="NZ_JACHEB010000001.1"/>
</dbReference>
<feature type="transmembrane region" description="Helical" evidence="1">
    <location>
        <begin position="35"/>
        <end position="64"/>
    </location>
</feature>
<dbReference type="AlphaFoldDB" id="A0A9X0QAU3"/>
<feature type="transmembrane region" description="Helical" evidence="1">
    <location>
        <begin position="412"/>
        <end position="430"/>
    </location>
</feature>
<gene>
    <name evidence="2" type="ORF">HDF14_000457</name>
</gene>
<evidence type="ECO:0000256" key="1">
    <source>
        <dbReference type="SAM" id="Phobius"/>
    </source>
</evidence>
<dbReference type="EMBL" id="JACHEB010000001">
    <property type="protein sequence ID" value="MBB5326863.1"/>
    <property type="molecule type" value="Genomic_DNA"/>
</dbReference>
<name>A0A9X0QAU3_9BACT</name>
<accession>A0A9X0QAU3</accession>
<feature type="transmembrane region" description="Helical" evidence="1">
    <location>
        <begin position="492"/>
        <end position="512"/>
    </location>
</feature>
<evidence type="ECO:0000313" key="3">
    <source>
        <dbReference type="Proteomes" id="UP000535182"/>
    </source>
</evidence>
<keyword evidence="1" id="KW-0472">Membrane</keyword>
<feature type="transmembrane region" description="Helical" evidence="1">
    <location>
        <begin position="154"/>
        <end position="172"/>
    </location>
</feature>
<organism evidence="2 3">
    <name type="scientific">Tunturiibacter gelidiferens</name>
    <dbReference type="NCBI Taxonomy" id="3069689"/>
    <lineage>
        <taxon>Bacteria</taxon>
        <taxon>Pseudomonadati</taxon>
        <taxon>Acidobacteriota</taxon>
        <taxon>Terriglobia</taxon>
        <taxon>Terriglobales</taxon>
        <taxon>Acidobacteriaceae</taxon>
        <taxon>Tunturiibacter</taxon>
    </lineage>
</organism>
<sequence length="727" mass="79364">MPIYGEYKPPAWKPVEMLRAELASYPGRTALVGRIVLACTSVMLLAFIFRIPGAALGAGFPILISRESPKATRKSAFEIGLACSIATAAVILGGVLTSGSPFLHVIWVIAILFVAFFAISSFNFINPSLTASVTIAVAIQVWDLPVRTEVRVERTLYTLLAILIACAVTALIESSFAKKQSPDAILDGINHRLGLIETLLSQAQAEDFPPSALTIQLSRSAAKGVDDLSELLARSPCEPGYRDLLATVIALTRQLIELGSNLAESARILSIDDQERCLAIARNLSAIRYCLLCKSLTNWIDLPLANRTVNPILVEIERTVDLIAQSFSDENLAIHRLLPAAEPTMSIGAFAVDALRNKNHYKFAVRGALSALLCYVFYMSTGWMGLGASIITCTLTARRFTGASRHRQSLRFAGFIVGAGVIGLGTEALILPQINSLMQYAFLFASVVALGSWVATSGPRIAYAGFQIVLAYNLVNLNRFTINTSLVPSRDALLGIMLGVVAMWLVFDHLWAENSSASVRSLLLSTLRNLADFKAVVAETALEANQRLAVTSSRINRDFDKLRDLADMYAFESFPKQPYESLVNRSIRTLSPELRAFLFVKTGLLQHGNLTVAEPDALVREVEELASSVLRGLANAIEGEAAEQLSSWNVRAEELRALVQIEEEKSMYVEDRQKNIEMRLCGSLLSLASHLEWRARLNFALEAGDQEMVGNWPIGTVVKTEGGSRSD</sequence>
<protein>
    <submittedName>
        <fullName evidence="2">Multidrug resistance protein MdtO</fullName>
    </submittedName>
</protein>
<keyword evidence="1" id="KW-1133">Transmembrane helix</keyword>
<reference evidence="2 3" key="1">
    <citation type="submission" date="2020-08" db="EMBL/GenBank/DDBJ databases">
        <title>Genomic Encyclopedia of Type Strains, Phase IV (KMG-V): Genome sequencing to study the core and pangenomes of soil and plant-associated prokaryotes.</title>
        <authorList>
            <person name="Whitman W."/>
        </authorList>
    </citation>
    <scope>NUCLEOTIDE SEQUENCE [LARGE SCALE GENOMIC DNA]</scope>
    <source>
        <strain evidence="2 3">X5P2</strain>
    </source>
</reference>
<proteinExistence type="predicted"/>